<protein>
    <recommendedName>
        <fullName evidence="4">Bifunctional protein PyrR</fullName>
    </recommendedName>
    <domain>
        <recommendedName>
            <fullName evidence="4">Pyrimidine operon regulatory protein</fullName>
        </recommendedName>
    </domain>
    <domain>
        <recommendedName>
            <fullName evidence="4">Uracil phosphoribosyltransferase</fullName>
            <shortName evidence="4">UPRTase</shortName>
            <ecNumber evidence="4">2.4.2.9</ecNumber>
        </recommendedName>
    </domain>
</protein>
<evidence type="ECO:0000256" key="3">
    <source>
        <dbReference type="ARBA" id="ARBA00023163"/>
    </source>
</evidence>
<dbReference type="InterPro" id="IPR050137">
    <property type="entry name" value="PyrR_bifunctional"/>
</dbReference>
<dbReference type="CDD" id="cd06223">
    <property type="entry name" value="PRTases_typeI"/>
    <property type="match status" value="1"/>
</dbReference>
<comment type="similarity">
    <text evidence="1 4">Belongs to the purine/pyrimidine phosphoribosyltransferase family. PyrR subfamily.</text>
</comment>
<feature type="short sequence motif" description="PRPP-binding" evidence="4">
    <location>
        <begin position="99"/>
        <end position="111"/>
    </location>
</feature>
<dbReference type="Pfam" id="PF00156">
    <property type="entry name" value="Pribosyltran"/>
    <property type="match status" value="1"/>
</dbReference>
<keyword evidence="2 4" id="KW-0805">Transcription regulation</keyword>
<dbReference type="InterPro" id="IPR023050">
    <property type="entry name" value="PyrR"/>
</dbReference>
<reference evidence="6" key="1">
    <citation type="journal article" date="2020" name="mSystems">
        <title>Genome- and Community-Level Interaction Insights into Carbon Utilization and Element Cycling Functions of Hydrothermarchaeota in Hydrothermal Sediment.</title>
        <authorList>
            <person name="Zhou Z."/>
            <person name="Liu Y."/>
            <person name="Xu W."/>
            <person name="Pan J."/>
            <person name="Luo Z.H."/>
            <person name="Li M."/>
        </authorList>
    </citation>
    <scope>NUCLEOTIDE SEQUENCE [LARGE SCALE GENOMIC DNA]</scope>
    <source>
        <strain evidence="6">HyVt-102</strain>
    </source>
</reference>
<feature type="domain" description="Phosphoribosyltransferase" evidence="5">
    <location>
        <begin position="6"/>
        <end position="153"/>
    </location>
</feature>
<organism evidence="6">
    <name type="scientific">candidate division WOR-3 bacterium</name>
    <dbReference type="NCBI Taxonomy" id="2052148"/>
    <lineage>
        <taxon>Bacteria</taxon>
        <taxon>Bacteria division WOR-3</taxon>
    </lineage>
</organism>
<evidence type="ECO:0000313" key="6">
    <source>
        <dbReference type="EMBL" id="HDI83548.1"/>
    </source>
</evidence>
<dbReference type="EC" id="2.4.2.9" evidence="4"/>
<name>A0A7C0VDA2_UNCW3</name>
<comment type="caution">
    <text evidence="6">The sequence shown here is derived from an EMBL/GenBank/DDBJ whole genome shotgun (WGS) entry which is preliminary data.</text>
</comment>
<comment type="catalytic activity">
    <reaction evidence="4">
        <text>UMP + diphosphate = 5-phospho-alpha-D-ribose 1-diphosphate + uracil</text>
        <dbReference type="Rhea" id="RHEA:13017"/>
        <dbReference type="ChEBI" id="CHEBI:17568"/>
        <dbReference type="ChEBI" id="CHEBI:33019"/>
        <dbReference type="ChEBI" id="CHEBI:57865"/>
        <dbReference type="ChEBI" id="CHEBI:58017"/>
        <dbReference type="EC" id="2.4.2.9"/>
    </reaction>
</comment>
<dbReference type="NCBIfam" id="NF003545">
    <property type="entry name" value="PRK05205.1-1"/>
    <property type="match status" value="1"/>
</dbReference>
<dbReference type="Gene3D" id="3.40.50.2020">
    <property type="match status" value="1"/>
</dbReference>
<evidence type="ECO:0000256" key="2">
    <source>
        <dbReference type="ARBA" id="ARBA00023015"/>
    </source>
</evidence>
<dbReference type="EMBL" id="DQWE01000340">
    <property type="protein sequence ID" value="HDI83548.1"/>
    <property type="molecule type" value="Genomic_DNA"/>
</dbReference>
<dbReference type="InterPro" id="IPR029057">
    <property type="entry name" value="PRTase-like"/>
</dbReference>
<dbReference type="NCBIfam" id="NF003549">
    <property type="entry name" value="PRK05205.1-5"/>
    <property type="match status" value="1"/>
</dbReference>
<keyword evidence="4 6" id="KW-0808">Transferase</keyword>
<dbReference type="SUPFAM" id="SSF53271">
    <property type="entry name" value="PRTase-like"/>
    <property type="match status" value="1"/>
</dbReference>
<proteinExistence type="inferred from homology"/>
<comment type="function">
    <text evidence="4">Also displays a weak uracil phosphoribosyltransferase activity which is not physiologically significant.</text>
</comment>
<dbReference type="PANTHER" id="PTHR11608:SF0">
    <property type="entry name" value="BIFUNCTIONAL PROTEIN PYRR"/>
    <property type="match status" value="1"/>
</dbReference>
<evidence type="ECO:0000256" key="4">
    <source>
        <dbReference type="HAMAP-Rule" id="MF_01219"/>
    </source>
</evidence>
<evidence type="ECO:0000256" key="1">
    <source>
        <dbReference type="ARBA" id="ARBA00005565"/>
    </source>
</evidence>
<dbReference type="AlphaFoldDB" id="A0A7C0VDA2"/>
<comment type="function">
    <text evidence="4">Regulates the transcription of the pyrimidine nucleotide (pyr) operon in response to exogenous pyrimidines.</text>
</comment>
<dbReference type="GO" id="GO:0006355">
    <property type="term" value="P:regulation of DNA-templated transcription"/>
    <property type="evidence" value="ECO:0007669"/>
    <property type="project" value="UniProtKB-UniRule"/>
</dbReference>
<sequence length="183" mass="20355">MGNKKLLDRDGVRELIGSLASDIVNRNRKNIKNICIIGIRNRGDILAERLAKYIYKETGIKPPVGAIDITLYRDDLTTIGPRPLIGPSEIPCSIDNRIVILVDDVLYTGRTVRAALDELVDFGRPLRIELAVLVDRGGRELPICPDYVGIKEDVDKSLNVAVYLEELDGEEGVIVKKEEYGKV</sequence>
<keyword evidence="4 6" id="KW-0328">Glycosyltransferase</keyword>
<dbReference type="FunFam" id="3.40.50.2020:FF:000020">
    <property type="entry name" value="Bifunctional protein PyrR"/>
    <property type="match status" value="1"/>
</dbReference>
<keyword evidence="3 4" id="KW-0804">Transcription</keyword>
<accession>A0A7C0VDA2</accession>
<dbReference type="GO" id="GO:0004845">
    <property type="term" value="F:uracil phosphoribosyltransferase activity"/>
    <property type="evidence" value="ECO:0007669"/>
    <property type="project" value="UniProtKB-UniRule"/>
</dbReference>
<dbReference type="Proteomes" id="UP000885847">
    <property type="component" value="Unassembled WGS sequence"/>
</dbReference>
<gene>
    <name evidence="4 6" type="primary">pyrR</name>
    <name evidence="6" type="ORF">ENF18_07155</name>
</gene>
<dbReference type="InterPro" id="IPR000836">
    <property type="entry name" value="PRTase_dom"/>
</dbReference>
<dbReference type="HAMAP" id="MF_01219">
    <property type="entry name" value="PyrR"/>
    <property type="match status" value="1"/>
</dbReference>
<dbReference type="PANTHER" id="PTHR11608">
    <property type="entry name" value="BIFUNCTIONAL PROTEIN PYRR"/>
    <property type="match status" value="1"/>
</dbReference>
<evidence type="ECO:0000259" key="5">
    <source>
        <dbReference type="Pfam" id="PF00156"/>
    </source>
</evidence>